<accession>A0AAE1NN27</accession>
<name>A0AAE1NN27_9EUCA</name>
<dbReference type="EMBL" id="JAWZYT010004918">
    <property type="protein sequence ID" value="KAK4292150.1"/>
    <property type="molecule type" value="Genomic_DNA"/>
</dbReference>
<feature type="compositionally biased region" description="Basic and acidic residues" evidence="1">
    <location>
        <begin position="32"/>
        <end position="70"/>
    </location>
</feature>
<evidence type="ECO:0000256" key="1">
    <source>
        <dbReference type="SAM" id="MobiDB-lite"/>
    </source>
</evidence>
<feature type="compositionally biased region" description="Basic and acidic residues" evidence="1">
    <location>
        <begin position="82"/>
        <end position="93"/>
    </location>
</feature>
<organism evidence="2 3">
    <name type="scientific">Petrolisthes manimaculis</name>
    <dbReference type="NCBI Taxonomy" id="1843537"/>
    <lineage>
        <taxon>Eukaryota</taxon>
        <taxon>Metazoa</taxon>
        <taxon>Ecdysozoa</taxon>
        <taxon>Arthropoda</taxon>
        <taxon>Crustacea</taxon>
        <taxon>Multicrustacea</taxon>
        <taxon>Malacostraca</taxon>
        <taxon>Eumalacostraca</taxon>
        <taxon>Eucarida</taxon>
        <taxon>Decapoda</taxon>
        <taxon>Pleocyemata</taxon>
        <taxon>Anomura</taxon>
        <taxon>Galatheoidea</taxon>
        <taxon>Porcellanidae</taxon>
        <taxon>Petrolisthes</taxon>
    </lineage>
</organism>
<protein>
    <submittedName>
        <fullName evidence="2">Uncharacterized protein</fullName>
    </submittedName>
</protein>
<keyword evidence="3" id="KW-1185">Reference proteome</keyword>
<feature type="region of interest" description="Disordered" evidence="1">
    <location>
        <begin position="1"/>
        <end position="94"/>
    </location>
</feature>
<evidence type="ECO:0000313" key="3">
    <source>
        <dbReference type="Proteomes" id="UP001292094"/>
    </source>
</evidence>
<proteinExistence type="predicted"/>
<reference evidence="2" key="1">
    <citation type="submission" date="2023-11" db="EMBL/GenBank/DDBJ databases">
        <title>Genome assemblies of two species of porcelain crab, Petrolisthes cinctipes and Petrolisthes manimaculis (Anomura: Porcellanidae).</title>
        <authorList>
            <person name="Angst P."/>
        </authorList>
    </citation>
    <scope>NUCLEOTIDE SEQUENCE</scope>
    <source>
        <strain evidence="2">PB745_02</strain>
        <tissue evidence="2">Gill</tissue>
    </source>
</reference>
<feature type="compositionally biased region" description="Acidic residues" evidence="1">
    <location>
        <begin position="7"/>
        <end position="27"/>
    </location>
</feature>
<dbReference type="Proteomes" id="UP001292094">
    <property type="component" value="Unassembled WGS sequence"/>
</dbReference>
<sequence>MSRCHEEEEEEEEEEEVEEEEEEEEEGSWQAGRRDGVRELHGKEKGMGKIMRNEKNKRREGELHGKEKGMRNIMRNQKNKRRERELHGKENRMGKIMRRLHSWLAGRKEGRRIEKEMGRVKIMRKQNDEDWIEKREK</sequence>
<dbReference type="AlphaFoldDB" id="A0AAE1NN27"/>
<evidence type="ECO:0000313" key="2">
    <source>
        <dbReference type="EMBL" id="KAK4292150.1"/>
    </source>
</evidence>
<comment type="caution">
    <text evidence="2">The sequence shown here is derived from an EMBL/GenBank/DDBJ whole genome shotgun (WGS) entry which is preliminary data.</text>
</comment>
<gene>
    <name evidence="2" type="ORF">Pmani_035060</name>
</gene>